<reference evidence="2 3" key="1">
    <citation type="submission" date="2020-06" db="EMBL/GenBank/DDBJ databases">
        <authorList>
            <person name="Li R."/>
            <person name="Bekaert M."/>
        </authorList>
    </citation>
    <scope>NUCLEOTIDE SEQUENCE [LARGE SCALE GENOMIC DNA]</scope>
    <source>
        <strain evidence="3">wild</strain>
    </source>
</reference>
<keyword evidence="3" id="KW-1185">Reference proteome</keyword>
<dbReference type="EMBL" id="CACVKT020004355">
    <property type="protein sequence ID" value="CAC5389631.1"/>
    <property type="molecule type" value="Genomic_DNA"/>
</dbReference>
<accession>A0A6J8C296</accession>
<evidence type="ECO:0000313" key="2">
    <source>
        <dbReference type="EMBL" id="CAC5389631.1"/>
    </source>
</evidence>
<dbReference type="Proteomes" id="UP000507470">
    <property type="component" value="Unassembled WGS sequence"/>
</dbReference>
<organism evidence="2 3">
    <name type="scientific">Mytilus coruscus</name>
    <name type="common">Sea mussel</name>
    <dbReference type="NCBI Taxonomy" id="42192"/>
    <lineage>
        <taxon>Eukaryota</taxon>
        <taxon>Metazoa</taxon>
        <taxon>Spiralia</taxon>
        <taxon>Lophotrochozoa</taxon>
        <taxon>Mollusca</taxon>
        <taxon>Bivalvia</taxon>
        <taxon>Autobranchia</taxon>
        <taxon>Pteriomorphia</taxon>
        <taxon>Mytilida</taxon>
        <taxon>Mytiloidea</taxon>
        <taxon>Mytilidae</taxon>
        <taxon>Mytilinae</taxon>
        <taxon>Mytilus</taxon>
    </lineage>
</organism>
<evidence type="ECO:0000256" key="1">
    <source>
        <dbReference type="SAM" id="MobiDB-lite"/>
    </source>
</evidence>
<evidence type="ECO:0000313" key="3">
    <source>
        <dbReference type="Proteomes" id="UP000507470"/>
    </source>
</evidence>
<protein>
    <submittedName>
        <fullName evidence="2">Uncharacterized protein</fullName>
    </submittedName>
</protein>
<dbReference type="OrthoDB" id="6068753at2759"/>
<name>A0A6J8C296_MYTCO</name>
<dbReference type="AlphaFoldDB" id="A0A6J8C296"/>
<sequence length="416" mass="47952">MASNDKKSKRWLIKTLLSSLEKSIWTAGRVGITNEGLMTSDAKSYDGNFDSLVMSSNKPKTRKFRLGPAEDEISFRQLQNKHGHLIKNVGRLVASYPKQDYNIYQHNFNYAKPKPVFKGYLPKTEVLKNEDAGSQANVLVYPEEDIRDNEIVDDVPKYIYTTKFKKQPGYDTANKIIEKVNPRITQATKEQERLQSQRKIVDTMIDDYLCNHNYGHVIPWYEGTGVLTCECCTDRNRENVRNVLGLPPDPDNTVSPRERNPWLSTTTENGKNVKYNVYPLGRQPKQQVQALKIDPAFRLSDTTTRNNWASSATFQMPDFYKQELTRSYPDYVLNKKSSSLPRLFPNIRTIPGPTYISPNHNAKKWQNFKSKNKDRTSDMETIRESEADYGYLSNRITSADRKYNLAMGNLRKFKAS</sequence>
<gene>
    <name evidence="2" type="ORF">MCOR_24779</name>
</gene>
<feature type="region of interest" description="Disordered" evidence="1">
    <location>
        <begin position="243"/>
        <end position="268"/>
    </location>
</feature>
<proteinExistence type="predicted"/>